<dbReference type="Proteomes" id="UP000248857">
    <property type="component" value="Unassembled WGS sequence"/>
</dbReference>
<evidence type="ECO:0000313" key="1">
    <source>
        <dbReference type="EMBL" id="PZD74414.1"/>
    </source>
</evidence>
<name>A0A2W1JXY2_9CYAN</name>
<organism evidence="1 2">
    <name type="scientific">Acaryochloris thomasi RCC1774</name>
    <dbReference type="NCBI Taxonomy" id="1764569"/>
    <lineage>
        <taxon>Bacteria</taxon>
        <taxon>Bacillati</taxon>
        <taxon>Cyanobacteriota</taxon>
        <taxon>Cyanophyceae</taxon>
        <taxon>Acaryochloridales</taxon>
        <taxon>Acaryochloridaceae</taxon>
        <taxon>Acaryochloris</taxon>
        <taxon>Acaryochloris thomasi</taxon>
    </lineage>
</organism>
<evidence type="ECO:0000313" key="2">
    <source>
        <dbReference type="Proteomes" id="UP000248857"/>
    </source>
</evidence>
<keyword evidence="2" id="KW-1185">Reference proteome</keyword>
<dbReference type="RefSeq" id="WP_110985332.1">
    <property type="nucleotide sequence ID" value="NZ_CAWNWM010000003.1"/>
</dbReference>
<dbReference type="AlphaFoldDB" id="A0A2W1JXY2"/>
<comment type="caution">
    <text evidence="1">The sequence shown here is derived from an EMBL/GenBank/DDBJ whole genome shotgun (WGS) entry which is preliminary data.</text>
</comment>
<gene>
    <name evidence="1" type="ORF">C1752_01372</name>
</gene>
<sequence>MTNEEFNAQIEQMLAVQRQIQESDLQCQQELRIMERTTQGLVRTTDNLLRAAQSGNERLDHLEIIVASLARSAQAHIDDGDRHLPQNDA</sequence>
<accession>A0A2W1JXY2</accession>
<dbReference type="EMBL" id="PQWO01000003">
    <property type="protein sequence ID" value="PZD74414.1"/>
    <property type="molecule type" value="Genomic_DNA"/>
</dbReference>
<reference evidence="1 2" key="1">
    <citation type="journal article" date="2018" name="Sci. Rep.">
        <title>A novel species of the marine cyanobacterium Acaryochloris with a unique pigment content and lifestyle.</title>
        <authorList>
            <person name="Partensky F."/>
            <person name="Six C."/>
            <person name="Ratin M."/>
            <person name="Garczarek L."/>
            <person name="Vaulot D."/>
            <person name="Probert I."/>
            <person name="Calteau A."/>
            <person name="Gourvil P."/>
            <person name="Marie D."/>
            <person name="Grebert T."/>
            <person name="Bouchier C."/>
            <person name="Le Panse S."/>
            <person name="Gachenot M."/>
            <person name="Rodriguez F."/>
            <person name="Garrido J.L."/>
        </authorList>
    </citation>
    <scope>NUCLEOTIDE SEQUENCE [LARGE SCALE GENOMIC DNA]</scope>
    <source>
        <strain evidence="1 2">RCC1774</strain>
    </source>
</reference>
<dbReference type="OrthoDB" id="583013at2"/>
<protein>
    <submittedName>
        <fullName evidence="1">Uncharacterized protein</fullName>
    </submittedName>
</protein>
<proteinExistence type="predicted"/>